<dbReference type="GO" id="GO:0003677">
    <property type="term" value="F:DNA binding"/>
    <property type="evidence" value="ECO:0007669"/>
    <property type="project" value="InterPro"/>
</dbReference>
<dbReference type="Pfam" id="PF13443">
    <property type="entry name" value="HTH_26"/>
    <property type="match status" value="1"/>
</dbReference>
<dbReference type="PROSITE" id="PS50943">
    <property type="entry name" value="HTH_CROC1"/>
    <property type="match status" value="1"/>
</dbReference>
<dbReference type="SUPFAM" id="SSF47413">
    <property type="entry name" value="lambda repressor-like DNA-binding domains"/>
    <property type="match status" value="1"/>
</dbReference>
<dbReference type="Gene3D" id="1.10.260.40">
    <property type="entry name" value="lambda repressor-like DNA-binding domains"/>
    <property type="match status" value="1"/>
</dbReference>
<comment type="caution">
    <text evidence="2">The sequence shown here is derived from an EMBL/GenBank/DDBJ whole genome shotgun (WGS) entry which is preliminary data.</text>
</comment>
<evidence type="ECO:0000259" key="1">
    <source>
        <dbReference type="PROSITE" id="PS50943"/>
    </source>
</evidence>
<dbReference type="Proteomes" id="UP000261212">
    <property type="component" value="Unassembled WGS sequence"/>
</dbReference>
<proteinExistence type="predicted"/>
<sequence>MCNIFSCDVNTLLIEEKNQRTDDMKISKIVYKRITELLKEKGTNINKFCREHQMPTTSIYSIGDRKSSSPSLKLIIRFCDALDISLYEFFDYEPFKNRDYDQEK</sequence>
<protein>
    <submittedName>
        <fullName evidence="2">XRE family transcriptional regulator</fullName>
    </submittedName>
</protein>
<gene>
    <name evidence="2" type="ORF">DW687_09090</name>
</gene>
<evidence type="ECO:0000313" key="3">
    <source>
        <dbReference type="Proteomes" id="UP000261212"/>
    </source>
</evidence>
<dbReference type="InterPro" id="IPR001387">
    <property type="entry name" value="Cro/C1-type_HTH"/>
</dbReference>
<dbReference type="EMBL" id="QUSM01000005">
    <property type="protein sequence ID" value="RGD73503.1"/>
    <property type="molecule type" value="Genomic_DNA"/>
</dbReference>
<evidence type="ECO:0000313" key="2">
    <source>
        <dbReference type="EMBL" id="RGD73503.1"/>
    </source>
</evidence>
<dbReference type="InterPro" id="IPR010982">
    <property type="entry name" value="Lambda_DNA-bd_dom_sf"/>
</dbReference>
<reference evidence="2 3" key="1">
    <citation type="submission" date="2018-08" db="EMBL/GenBank/DDBJ databases">
        <title>A genome reference for cultivated species of the human gut microbiota.</title>
        <authorList>
            <person name="Zou Y."/>
            <person name="Xue W."/>
            <person name="Luo G."/>
        </authorList>
    </citation>
    <scope>NUCLEOTIDE SEQUENCE [LARGE SCALE GENOMIC DNA]</scope>
    <source>
        <strain evidence="2 3">AM25-6</strain>
    </source>
</reference>
<feature type="domain" description="HTH cro/C1-type" evidence="1">
    <location>
        <begin position="68"/>
        <end position="89"/>
    </location>
</feature>
<organism evidence="2 3">
    <name type="scientific">Anaerofustis stercorihominis</name>
    <dbReference type="NCBI Taxonomy" id="214853"/>
    <lineage>
        <taxon>Bacteria</taxon>
        <taxon>Bacillati</taxon>
        <taxon>Bacillota</taxon>
        <taxon>Clostridia</taxon>
        <taxon>Eubacteriales</taxon>
        <taxon>Eubacteriaceae</taxon>
        <taxon>Anaerofustis</taxon>
    </lineage>
</organism>
<dbReference type="AlphaFoldDB" id="A0A3E3DWC3"/>
<accession>A0A3E3DWC3</accession>
<name>A0A3E3DWC3_9FIRM</name>